<name>A0ABX4DN34_9PSED</name>
<protein>
    <submittedName>
        <fullName evidence="1">Uncharacterized protein</fullName>
    </submittedName>
</protein>
<proteinExistence type="predicted"/>
<evidence type="ECO:0000313" key="1">
    <source>
        <dbReference type="EMBL" id="OXR28156.1"/>
    </source>
</evidence>
<evidence type="ECO:0000313" key="2">
    <source>
        <dbReference type="Proteomes" id="UP000215455"/>
    </source>
</evidence>
<sequence length="68" mass="7496">MDGSPSDQAERSRAVGGPWNWEVEVNFLNDCVTSQKIKWIDMFAPSGKSPPCNAKVLAGFRGAIFEHD</sequence>
<comment type="caution">
    <text evidence="1">The sequence shown here is derived from an EMBL/GenBank/DDBJ whole genome shotgun (WGS) entry which is preliminary data.</text>
</comment>
<keyword evidence="2" id="KW-1185">Reference proteome</keyword>
<gene>
    <name evidence="1" type="ORF">PSUM_29290</name>
</gene>
<reference evidence="1 2" key="1">
    <citation type="submission" date="2017-06" db="EMBL/GenBank/DDBJ databases">
        <authorList>
            <person name="Furmanczyk E.M."/>
        </authorList>
    </citation>
    <scope>NUCLEOTIDE SEQUENCE [LARGE SCALE GENOMIC DNA]</scope>
    <source>
        <strain evidence="1 2">DSM 16611</strain>
    </source>
</reference>
<dbReference type="EMBL" id="NIWU01000009">
    <property type="protein sequence ID" value="OXR28156.1"/>
    <property type="molecule type" value="Genomic_DNA"/>
</dbReference>
<dbReference type="Proteomes" id="UP000215455">
    <property type="component" value="Unassembled WGS sequence"/>
</dbReference>
<accession>A0ABX4DN34</accession>
<organism evidence="1 2">
    <name type="scientific">Pseudomonas umsongensis</name>
    <dbReference type="NCBI Taxonomy" id="198618"/>
    <lineage>
        <taxon>Bacteria</taxon>
        <taxon>Pseudomonadati</taxon>
        <taxon>Pseudomonadota</taxon>
        <taxon>Gammaproteobacteria</taxon>
        <taxon>Pseudomonadales</taxon>
        <taxon>Pseudomonadaceae</taxon>
        <taxon>Pseudomonas</taxon>
    </lineage>
</organism>